<evidence type="ECO:0000256" key="7">
    <source>
        <dbReference type="ARBA" id="ARBA00022989"/>
    </source>
</evidence>
<dbReference type="SUPFAM" id="SSF52540">
    <property type="entry name" value="P-loop containing nucleoside triphosphate hydrolases"/>
    <property type="match status" value="1"/>
</dbReference>
<dbReference type="InterPro" id="IPR027417">
    <property type="entry name" value="P-loop_NTPase"/>
</dbReference>
<dbReference type="GO" id="GO:0016887">
    <property type="term" value="F:ATP hydrolysis activity"/>
    <property type="evidence" value="ECO:0007669"/>
    <property type="project" value="InterPro"/>
</dbReference>
<evidence type="ECO:0000259" key="11">
    <source>
        <dbReference type="PROSITE" id="PS50893"/>
    </source>
</evidence>
<dbReference type="Gene3D" id="1.20.1560.10">
    <property type="entry name" value="ABC transporter type 1, transmembrane domain"/>
    <property type="match status" value="1"/>
</dbReference>
<organism evidence="13 14">
    <name type="scientific">Collinsella ihumii</name>
    <dbReference type="NCBI Taxonomy" id="1720204"/>
    <lineage>
        <taxon>Bacteria</taxon>
        <taxon>Bacillati</taxon>
        <taxon>Actinomycetota</taxon>
        <taxon>Coriobacteriia</taxon>
        <taxon>Coriobacteriales</taxon>
        <taxon>Coriobacteriaceae</taxon>
        <taxon>Collinsella</taxon>
    </lineage>
</organism>
<dbReference type="InterPro" id="IPR036640">
    <property type="entry name" value="ABC1_TM_sf"/>
</dbReference>
<gene>
    <name evidence="13" type="ORF">QVN40_04875</name>
</gene>
<dbReference type="GO" id="GO:0005524">
    <property type="term" value="F:ATP binding"/>
    <property type="evidence" value="ECO:0007669"/>
    <property type="project" value="UniProtKB-KW"/>
</dbReference>
<dbReference type="InterPro" id="IPR003593">
    <property type="entry name" value="AAA+_ATPase"/>
</dbReference>
<dbReference type="EMBL" id="JAUEIR010000004">
    <property type="protein sequence ID" value="MDN0069035.1"/>
    <property type="molecule type" value="Genomic_DNA"/>
</dbReference>
<evidence type="ECO:0000256" key="3">
    <source>
        <dbReference type="ARBA" id="ARBA00022475"/>
    </source>
</evidence>
<dbReference type="Pfam" id="PF00664">
    <property type="entry name" value="ABC_membrane"/>
    <property type="match status" value="1"/>
</dbReference>
<dbReference type="GO" id="GO:0034040">
    <property type="term" value="F:ATPase-coupled lipid transmembrane transporter activity"/>
    <property type="evidence" value="ECO:0007669"/>
    <property type="project" value="TreeGrafter"/>
</dbReference>
<dbReference type="SUPFAM" id="SSF90123">
    <property type="entry name" value="ABC transporter transmembrane region"/>
    <property type="match status" value="1"/>
</dbReference>
<keyword evidence="3" id="KW-1003">Cell membrane</keyword>
<keyword evidence="4 10" id="KW-0812">Transmembrane</keyword>
<evidence type="ECO:0000256" key="5">
    <source>
        <dbReference type="ARBA" id="ARBA00022741"/>
    </source>
</evidence>
<comment type="subcellular location">
    <subcellularLocation>
        <location evidence="1">Cell inner membrane</location>
        <topology evidence="1">Multi-pass membrane protein</topology>
    </subcellularLocation>
</comment>
<dbReference type="InterPro" id="IPR011527">
    <property type="entry name" value="ABC1_TM_dom"/>
</dbReference>
<dbReference type="PROSITE" id="PS50929">
    <property type="entry name" value="ABC_TM1F"/>
    <property type="match status" value="1"/>
</dbReference>
<evidence type="ECO:0000313" key="14">
    <source>
        <dbReference type="Proteomes" id="UP001168505"/>
    </source>
</evidence>
<evidence type="ECO:0000256" key="1">
    <source>
        <dbReference type="ARBA" id="ARBA00004429"/>
    </source>
</evidence>
<dbReference type="PANTHER" id="PTHR24221">
    <property type="entry name" value="ATP-BINDING CASSETTE SUB-FAMILY B"/>
    <property type="match status" value="1"/>
</dbReference>
<dbReference type="Pfam" id="PF00005">
    <property type="entry name" value="ABC_tran"/>
    <property type="match status" value="1"/>
</dbReference>
<dbReference type="InterPro" id="IPR017871">
    <property type="entry name" value="ABC_transporter-like_CS"/>
</dbReference>
<accession>A0AAW7JWT3</accession>
<feature type="transmembrane region" description="Helical" evidence="10">
    <location>
        <begin position="169"/>
        <end position="187"/>
    </location>
</feature>
<keyword evidence="5" id="KW-0547">Nucleotide-binding</keyword>
<evidence type="ECO:0000256" key="10">
    <source>
        <dbReference type="SAM" id="Phobius"/>
    </source>
</evidence>
<evidence type="ECO:0000256" key="8">
    <source>
        <dbReference type="ARBA" id="ARBA00023136"/>
    </source>
</evidence>
<dbReference type="SMART" id="SM00382">
    <property type="entry name" value="AAA"/>
    <property type="match status" value="1"/>
</dbReference>
<name>A0AAW7JWT3_9ACTN</name>
<protein>
    <submittedName>
        <fullName evidence="13">ABC transporter ATP-binding protein</fullName>
    </submittedName>
</protein>
<evidence type="ECO:0000256" key="4">
    <source>
        <dbReference type="ARBA" id="ARBA00022692"/>
    </source>
</evidence>
<evidence type="ECO:0000313" key="13">
    <source>
        <dbReference type="EMBL" id="MDN0069035.1"/>
    </source>
</evidence>
<comment type="caution">
    <text evidence="13">The sequence shown here is derived from an EMBL/GenBank/DDBJ whole genome shotgun (WGS) entry which is preliminary data.</text>
</comment>
<dbReference type="PANTHER" id="PTHR24221:SF654">
    <property type="entry name" value="ATP-BINDING CASSETTE SUB-FAMILY B MEMBER 6"/>
    <property type="match status" value="1"/>
</dbReference>
<dbReference type="CDD" id="cd07346">
    <property type="entry name" value="ABC_6TM_exporters"/>
    <property type="match status" value="1"/>
</dbReference>
<dbReference type="Proteomes" id="UP001168505">
    <property type="component" value="Unassembled WGS sequence"/>
</dbReference>
<dbReference type="PROSITE" id="PS00211">
    <property type="entry name" value="ABC_TRANSPORTER_1"/>
    <property type="match status" value="1"/>
</dbReference>
<dbReference type="FunFam" id="3.40.50.300:FF:000221">
    <property type="entry name" value="Multidrug ABC transporter ATP-binding protein"/>
    <property type="match status" value="1"/>
</dbReference>
<dbReference type="InterPro" id="IPR039421">
    <property type="entry name" value="Type_1_exporter"/>
</dbReference>
<dbReference type="GO" id="GO:0140359">
    <property type="term" value="F:ABC-type transporter activity"/>
    <property type="evidence" value="ECO:0007669"/>
    <property type="project" value="InterPro"/>
</dbReference>
<sequence>MMDANGKPRVQRALALTDEGYRSLKGAVAACTLTNLVLMVPFTITVMVFGTVLMRLTGQDVDWQALWGLFAAGVVGLVAVFLCARNDYRRTYVTAYRETEATRMGLAEHLRRLPMSFFNQRDLSELTENLMGDVSSRESLMSSTVPQLVASCVSTAVVCVMLAFFEWRLALGVFATLPAALLIVLAARGRERRLFERQTEARLAASAQLMDYVEGMRDIRACRQVGAQSAPMRAALRALRDIAMKVELAVDVCVSAATTVLQAGVGITVFSGCALLAGGEVDFLTLLMFLLIASRVYGPITSILSQLPNLLQLSGRTARLRALADEPVAAGTGDASGLGVKPTDLRDVRFSYAGGDDEVLRGISFRMEPGTVTALVGPSGSGKSTVAKLVARFYAPSSGSIRAGGVDLAGLDEESWLRNVSVVFQDVTLFDDTVMENIRMGRSGATDEEVRAAARAAHCEEFIERLPEGWGTRLGENGARLSGGERQRVSIARALLKDGPVVLLDEATSSLDPENETLVQDAVGRLCAGKTVLVIAHRLRTVAGADRIVVLDRGCVAEQGTHAELMAAGGLYAHLVRIQQESLGWTVARPWLFGKRRCELPRRPAAP</sequence>
<dbReference type="GO" id="GO:0005886">
    <property type="term" value="C:plasma membrane"/>
    <property type="evidence" value="ECO:0007669"/>
    <property type="project" value="UniProtKB-SubCell"/>
</dbReference>
<feature type="transmembrane region" description="Helical" evidence="10">
    <location>
        <begin position="65"/>
        <end position="84"/>
    </location>
</feature>
<keyword evidence="2" id="KW-0813">Transport</keyword>
<reference evidence="13" key="1">
    <citation type="submission" date="2023-06" db="EMBL/GenBank/DDBJ databases">
        <authorList>
            <person name="Zeman M."/>
            <person name="Kubasova T."/>
            <person name="Jahodarova E."/>
            <person name="Nykrynova M."/>
            <person name="Rychlik I."/>
        </authorList>
    </citation>
    <scope>NUCLEOTIDE SEQUENCE</scope>
    <source>
        <strain evidence="13">15_COKtk</strain>
    </source>
</reference>
<dbReference type="Gene3D" id="3.40.50.300">
    <property type="entry name" value="P-loop containing nucleotide triphosphate hydrolases"/>
    <property type="match status" value="1"/>
</dbReference>
<feature type="domain" description="ABC transporter" evidence="11">
    <location>
        <begin position="343"/>
        <end position="578"/>
    </location>
</feature>
<keyword evidence="8 10" id="KW-0472">Membrane</keyword>
<dbReference type="PROSITE" id="PS50893">
    <property type="entry name" value="ABC_TRANSPORTER_2"/>
    <property type="match status" value="1"/>
</dbReference>
<keyword evidence="6 13" id="KW-0067">ATP-binding</keyword>
<evidence type="ECO:0000256" key="2">
    <source>
        <dbReference type="ARBA" id="ARBA00022448"/>
    </source>
</evidence>
<proteinExistence type="inferred from homology"/>
<reference evidence="13" key="2">
    <citation type="submission" date="2023-08" db="EMBL/GenBank/DDBJ databases">
        <title>Identification and characterization of horizontal gene transfer across gut microbiota members of farm animals based on homology search.</title>
        <authorList>
            <person name="Schwarzerova J."/>
            <person name="Nykrynova M."/>
            <person name="Jureckova K."/>
            <person name="Cejkova D."/>
            <person name="Rychlik I."/>
        </authorList>
    </citation>
    <scope>NUCLEOTIDE SEQUENCE</scope>
    <source>
        <strain evidence="13">15_COKtk</strain>
    </source>
</reference>
<evidence type="ECO:0000256" key="6">
    <source>
        <dbReference type="ARBA" id="ARBA00022840"/>
    </source>
</evidence>
<feature type="domain" description="ABC transmembrane type-1" evidence="12">
    <location>
        <begin position="26"/>
        <end position="312"/>
    </location>
</feature>
<dbReference type="RefSeq" id="WP_289826935.1">
    <property type="nucleotide sequence ID" value="NZ_JAUEIR010000004.1"/>
</dbReference>
<evidence type="ECO:0000259" key="12">
    <source>
        <dbReference type="PROSITE" id="PS50929"/>
    </source>
</evidence>
<feature type="transmembrane region" description="Helical" evidence="10">
    <location>
        <begin position="27"/>
        <end position="53"/>
    </location>
</feature>
<comment type="similarity">
    <text evidence="9">Belongs to the ABC transporter superfamily. Siderophore-Fe(3+) uptake transporter (SIUT) (TC 3.A.1.21) family.</text>
</comment>
<dbReference type="InterPro" id="IPR003439">
    <property type="entry name" value="ABC_transporter-like_ATP-bd"/>
</dbReference>
<evidence type="ECO:0000256" key="9">
    <source>
        <dbReference type="ARBA" id="ARBA00023455"/>
    </source>
</evidence>
<keyword evidence="7 10" id="KW-1133">Transmembrane helix</keyword>
<dbReference type="AlphaFoldDB" id="A0AAW7JWT3"/>